<name>A0A0R2LIR7_9LACO</name>
<dbReference type="GO" id="GO:0016788">
    <property type="term" value="F:hydrolase activity, acting on ester bonds"/>
    <property type="evidence" value="ECO:0007669"/>
    <property type="project" value="InterPro"/>
</dbReference>
<dbReference type="Pfam" id="PF13392">
    <property type="entry name" value="HNH_3"/>
    <property type="match status" value="1"/>
</dbReference>
<sequence length="335" mass="38701">MKQIWKDIKGYEGLYKINVNGEIVSLPHKYSNRWGSTVYTPARKLKPTYRPVDGGYYVYGLTDAKHKIKQHRMNILVADTFNREIKFNNLPGETWRFSFANYEVSNLGRVRSNIRNYQKDTMTYSEYRLISFQNNGHGYLALNYKSKPIYLHRLVASAFIPNPNNLPQVNHKDGDKKNNRVSNLEWVTAEENKQHAKRMGLVIQGSKSWNTQITPEKARQIKLDFINGTPTTKIMNKYEADRHTVLSIAKGKSFKRETSDIPNYSGNAKDRANITRCKSKRNTSGHVGVNFDKKSGKWRSRICYKGKTIIDKKFSSMQKAVEYREKVLNAISVSS</sequence>
<evidence type="ECO:0000313" key="3">
    <source>
        <dbReference type="Proteomes" id="UP000051886"/>
    </source>
</evidence>
<protein>
    <recommendedName>
        <fullName evidence="1">HNH nuclease domain-containing protein</fullName>
    </recommendedName>
</protein>
<comment type="caution">
    <text evidence="2">The sequence shown here is derived from an EMBL/GenBank/DDBJ whole genome shotgun (WGS) entry which is preliminary data.</text>
</comment>
<dbReference type="PATRIC" id="fig|449659.4.peg.1510"/>
<dbReference type="Gene3D" id="3.90.75.20">
    <property type="match status" value="2"/>
</dbReference>
<dbReference type="InterPro" id="IPR044925">
    <property type="entry name" value="His-Me_finger_sf"/>
</dbReference>
<accession>A0A0R2LIR7</accession>
<evidence type="ECO:0000313" key="2">
    <source>
        <dbReference type="EMBL" id="KRN99484.1"/>
    </source>
</evidence>
<reference evidence="2 3" key="1">
    <citation type="journal article" date="2015" name="Genome Announc.">
        <title>Expanding the biotechnology potential of lactobacilli through comparative genomics of 213 strains and associated genera.</title>
        <authorList>
            <person name="Sun Z."/>
            <person name="Harris H.M."/>
            <person name="McCann A."/>
            <person name="Guo C."/>
            <person name="Argimon S."/>
            <person name="Zhang W."/>
            <person name="Yang X."/>
            <person name="Jeffery I.B."/>
            <person name="Cooney J.C."/>
            <person name="Kagawa T.F."/>
            <person name="Liu W."/>
            <person name="Song Y."/>
            <person name="Salvetti E."/>
            <person name="Wrobel A."/>
            <person name="Rasinkangas P."/>
            <person name="Parkhill J."/>
            <person name="Rea M.C."/>
            <person name="O'Sullivan O."/>
            <person name="Ritari J."/>
            <person name="Douillard F.P."/>
            <person name="Paul Ross R."/>
            <person name="Yang R."/>
            <person name="Briner A.E."/>
            <person name="Felis G.E."/>
            <person name="de Vos W.M."/>
            <person name="Barrangou R."/>
            <person name="Klaenhammer T.R."/>
            <person name="Caufield P.W."/>
            <person name="Cui Y."/>
            <person name="Zhang H."/>
            <person name="O'Toole P.W."/>
        </authorList>
    </citation>
    <scope>NUCLEOTIDE SEQUENCE [LARGE SCALE GENOMIC DNA]</scope>
    <source>
        <strain evidence="2 3">NBRC 103219</strain>
    </source>
</reference>
<dbReference type="RefSeq" id="WP_017868817.1">
    <property type="nucleotide sequence ID" value="NZ_BJYB01000024.1"/>
</dbReference>
<dbReference type="InterPro" id="IPR010902">
    <property type="entry name" value="NUMOD4"/>
</dbReference>
<dbReference type="Pfam" id="PF07463">
    <property type="entry name" value="NUMOD4"/>
    <property type="match status" value="2"/>
</dbReference>
<dbReference type="EMBL" id="JQCN01000031">
    <property type="protein sequence ID" value="KRN99484.1"/>
    <property type="molecule type" value="Genomic_DNA"/>
</dbReference>
<evidence type="ECO:0000259" key="1">
    <source>
        <dbReference type="SMART" id="SM00507"/>
    </source>
</evidence>
<gene>
    <name evidence="2" type="ORF">IV66_GL001488</name>
</gene>
<dbReference type="InterPro" id="IPR003615">
    <property type="entry name" value="HNH_nuc"/>
</dbReference>
<proteinExistence type="predicted"/>
<feature type="domain" description="HNH nuclease" evidence="1">
    <location>
        <begin position="145"/>
        <end position="193"/>
    </location>
</feature>
<dbReference type="Proteomes" id="UP000051886">
    <property type="component" value="Unassembled WGS sequence"/>
</dbReference>
<organism evidence="2 3">
    <name type="scientific">Ligilactobacillus pobuzihii</name>
    <dbReference type="NCBI Taxonomy" id="449659"/>
    <lineage>
        <taxon>Bacteria</taxon>
        <taxon>Bacillati</taxon>
        <taxon>Bacillota</taxon>
        <taxon>Bacilli</taxon>
        <taxon>Lactobacillales</taxon>
        <taxon>Lactobacillaceae</taxon>
        <taxon>Ligilactobacillus</taxon>
    </lineage>
</organism>
<dbReference type="AlphaFoldDB" id="A0A0R2LIR7"/>
<dbReference type="SUPFAM" id="SSF54060">
    <property type="entry name" value="His-Me finger endonucleases"/>
    <property type="match status" value="1"/>
</dbReference>
<keyword evidence="3" id="KW-1185">Reference proteome</keyword>
<dbReference type="STRING" id="449659.IV66_GL001488"/>
<dbReference type="SMART" id="SM00507">
    <property type="entry name" value="HNHc"/>
    <property type="match status" value="1"/>
</dbReference>